<dbReference type="PROSITE" id="PS50830">
    <property type="entry name" value="TNASE_3"/>
    <property type="match status" value="1"/>
</dbReference>
<feature type="domain" description="TNase-like" evidence="5">
    <location>
        <begin position="30"/>
        <end position="164"/>
    </location>
</feature>
<dbReference type="SUPFAM" id="SSF57884">
    <property type="entry name" value="Ada DNA repair protein, N-terminal domain (N-Ada 10)"/>
    <property type="match status" value="1"/>
</dbReference>
<accession>A0A1M4Y5N2</accession>
<dbReference type="Gene3D" id="3.40.10.10">
    <property type="entry name" value="DNA Methylphosphotriester Repair Domain"/>
    <property type="match status" value="1"/>
</dbReference>
<gene>
    <name evidence="6" type="ORF">SAMN05444392_10663</name>
</gene>
<evidence type="ECO:0000256" key="3">
    <source>
        <dbReference type="ARBA" id="ARBA00022801"/>
    </source>
</evidence>
<feature type="signal peptide" evidence="4">
    <location>
        <begin position="1"/>
        <end position="20"/>
    </location>
</feature>
<dbReference type="GO" id="GO:0003676">
    <property type="term" value="F:nucleic acid binding"/>
    <property type="evidence" value="ECO:0007669"/>
    <property type="project" value="InterPro"/>
</dbReference>
<dbReference type="GO" id="GO:0004519">
    <property type="term" value="F:endonuclease activity"/>
    <property type="evidence" value="ECO:0007669"/>
    <property type="project" value="UniProtKB-KW"/>
</dbReference>
<evidence type="ECO:0000256" key="2">
    <source>
        <dbReference type="ARBA" id="ARBA00022759"/>
    </source>
</evidence>
<sequence>MKKIFFPLFFLLGFIPLLTACGNNEDQQSMDIPSTKVTVVDGDTIKVQLKNKQETIRLLLIDTPELHDRKTGAQQPYSQEAKNYTTQFIQSSKFVTIEKDKTDRDKYHRLLAYVYADHKSIQESLLQKGLARVAYVFPPNVKYEKQYRSIEKNTQQQKTGIWSVDHYAQANGFHPEVMKNLSLSPSGSTEDYVASKNSEVYHPASCKEIVDTIKPDNRIYYHTEQEAIQAGKHRSKIISCWKK</sequence>
<protein>
    <submittedName>
        <fullName evidence="6">Micrococcal nuclease</fullName>
    </submittedName>
</protein>
<dbReference type="CDD" id="cd00175">
    <property type="entry name" value="SNc"/>
    <property type="match status" value="1"/>
</dbReference>
<keyword evidence="2" id="KW-0255">Endonuclease</keyword>
<dbReference type="OrthoDB" id="4376109at2"/>
<keyword evidence="3" id="KW-0378">Hydrolase</keyword>
<proteinExistence type="predicted"/>
<evidence type="ECO:0000256" key="4">
    <source>
        <dbReference type="SAM" id="SignalP"/>
    </source>
</evidence>
<dbReference type="Gene3D" id="2.40.50.90">
    <property type="match status" value="1"/>
</dbReference>
<evidence type="ECO:0000313" key="6">
    <source>
        <dbReference type="EMBL" id="SHF01127.1"/>
    </source>
</evidence>
<dbReference type="PANTHER" id="PTHR12302:SF3">
    <property type="entry name" value="SERINE_THREONINE-PROTEIN KINASE 31"/>
    <property type="match status" value="1"/>
</dbReference>
<dbReference type="SUPFAM" id="SSF50199">
    <property type="entry name" value="Staphylococcal nuclease"/>
    <property type="match status" value="1"/>
</dbReference>
<name>A0A1M4Y5N2_9BACL</name>
<dbReference type="Proteomes" id="UP000184476">
    <property type="component" value="Unassembled WGS sequence"/>
</dbReference>
<dbReference type="InterPro" id="IPR035451">
    <property type="entry name" value="Ada-like_dom_sf"/>
</dbReference>
<dbReference type="InterPro" id="IPR016071">
    <property type="entry name" value="Staphylococal_nuclease_OB-fold"/>
</dbReference>
<dbReference type="GO" id="GO:0016787">
    <property type="term" value="F:hydrolase activity"/>
    <property type="evidence" value="ECO:0007669"/>
    <property type="project" value="UniProtKB-KW"/>
</dbReference>
<dbReference type="InterPro" id="IPR035437">
    <property type="entry name" value="SNase_OB-fold_sf"/>
</dbReference>
<evidence type="ECO:0000259" key="5">
    <source>
        <dbReference type="PROSITE" id="PS50830"/>
    </source>
</evidence>
<keyword evidence="7" id="KW-1185">Reference proteome</keyword>
<dbReference type="RefSeq" id="WP_073154901.1">
    <property type="nucleotide sequence ID" value="NZ_FQVL01000006.1"/>
</dbReference>
<dbReference type="PROSITE" id="PS51257">
    <property type="entry name" value="PROKAR_LIPOPROTEIN"/>
    <property type="match status" value="1"/>
</dbReference>
<keyword evidence="4" id="KW-0732">Signal</keyword>
<dbReference type="PANTHER" id="PTHR12302">
    <property type="entry name" value="EBNA2 BINDING PROTEIN P100"/>
    <property type="match status" value="1"/>
</dbReference>
<dbReference type="AlphaFoldDB" id="A0A1M4Y5N2"/>
<dbReference type="InterPro" id="IPR002071">
    <property type="entry name" value="Thermonucl_AS"/>
</dbReference>
<evidence type="ECO:0000256" key="1">
    <source>
        <dbReference type="ARBA" id="ARBA00022722"/>
    </source>
</evidence>
<dbReference type="PROSITE" id="PS01123">
    <property type="entry name" value="TNASE_1"/>
    <property type="match status" value="1"/>
</dbReference>
<dbReference type="EMBL" id="FQVL01000006">
    <property type="protein sequence ID" value="SHF01127.1"/>
    <property type="molecule type" value="Genomic_DNA"/>
</dbReference>
<organism evidence="6 7">
    <name type="scientific">Seinonella peptonophila</name>
    <dbReference type="NCBI Taxonomy" id="112248"/>
    <lineage>
        <taxon>Bacteria</taxon>
        <taxon>Bacillati</taxon>
        <taxon>Bacillota</taxon>
        <taxon>Bacilli</taxon>
        <taxon>Bacillales</taxon>
        <taxon>Thermoactinomycetaceae</taxon>
        <taxon>Seinonella</taxon>
    </lineage>
</organism>
<evidence type="ECO:0000313" key="7">
    <source>
        <dbReference type="Proteomes" id="UP000184476"/>
    </source>
</evidence>
<reference evidence="6 7" key="1">
    <citation type="submission" date="2016-11" db="EMBL/GenBank/DDBJ databases">
        <authorList>
            <person name="Jaros S."/>
            <person name="Januszkiewicz K."/>
            <person name="Wedrychowicz H."/>
        </authorList>
    </citation>
    <scope>NUCLEOTIDE SEQUENCE [LARGE SCALE GENOMIC DNA]</scope>
    <source>
        <strain evidence="6 7">DSM 44666</strain>
    </source>
</reference>
<keyword evidence="1" id="KW-0540">Nuclease</keyword>
<feature type="chain" id="PRO_5039594765" evidence="4">
    <location>
        <begin position="21"/>
        <end position="243"/>
    </location>
</feature>
<dbReference type="STRING" id="112248.SAMN05444392_10663"/>
<dbReference type="Pfam" id="PF00565">
    <property type="entry name" value="SNase"/>
    <property type="match status" value="1"/>
</dbReference>
<dbReference type="SMART" id="SM00318">
    <property type="entry name" value="SNc"/>
    <property type="match status" value="1"/>
</dbReference>